<dbReference type="SMART" id="SM00530">
    <property type="entry name" value="HTH_XRE"/>
    <property type="match status" value="1"/>
</dbReference>
<dbReference type="EMBL" id="MCGH01000001">
    <property type="protein sequence ID" value="ODM08744.1"/>
    <property type="molecule type" value="Genomic_DNA"/>
</dbReference>
<evidence type="ECO:0000313" key="6">
    <source>
        <dbReference type="Proteomes" id="UP000094271"/>
    </source>
</evidence>
<dbReference type="PROSITE" id="PS50943">
    <property type="entry name" value="HTH_CROC1"/>
    <property type="match status" value="1"/>
</dbReference>
<dbReference type="Pfam" id="PF01381">
    <property type="entry name" value="HTH_3"/>
    <property type="match status" value="1"/>
</dbReference>
<evidence type="ECO:0000313" key="4">
    <source>
        <dbReference type="EMBL" id="ODR53908.1"/>
    </source>
</evidence>
<feature type="domain" description="HTH cro/C1-type" evidence="1">
    <location>
        <begin position="31"/>
        <end position="86"/>
    </location>
</feature>
<evidence type="ECO:0000313" key="2">
    <source>
        <dbReference type="EMBL" id="ODM08744.1"/>
    </source>
</evidence>
<dbReference type="CDD" id="cd00093">
    <property type="entry name" value="HTH_XRE"/>
    <property type="match status" value="1"/>
</dbReference>
<evidence type="ECO:0000259" key="1">
    <source>
        <dbReference type="PROSITE" id="PS50943"/>
    </source>
</evidence>
<dbReference type="Gene3D" id="1.10.260.40">
    <property type="entry name" value="lambda repressor-like DNA-binding domains"/>
    <property type="match status" value="1"/>
</dbReference>
<gene>
    <name evidence="4" type="ORF">BEI59_04925</name>
    <name evidence="2" type="ORF">BEI61_00373</name>
    <name evidence="3" type="ORF">BEI63_20810</name>
</gene>
<dbReference type="GO" id="GO:0003677">
    <property type="term" value="F:DNA binding"/>
    <property type="evidence" value="ECO:0007669"/>
    <property type="project" value="InterPro"/>
</dbReference>
<dbReference type="Proteomes" id="UP000094271">
    <property type="component" value="Unassembled WGS sequence"/>
</dbReference>
<reference evidence="2 5" key="1">
    <citation type="submission" date="2016-07" db="EMBL/GenBank/DDBJ databases">
        <title>Characterization of isolates of Eisenbergiella tayi derived from blood cultures, using whole genome sequencing.</title>
        <authorList>
            <person name="Burdz T."/>
            <person name="Wiebe D."/>
            <person name="Huynh C."/>
            <person name="Bernard K."/>
        </authorList>
    </citation>
    <scope>NUCLEOTIDE SEQUENCE [LARGE SCALE GENOMIC DNA]</scope>
    <source>
        <strain evidence="2 5">NML 110608</strain>
    </source>
</reference>
<dbReference type="OrthoDB" id="9815805at2"/>
<reference evidence="3 7" key="2">
    <citation type="submission" date="2016-08" db="EMBL/GenBank/DDBJ databases">
        <title>Characterization of Isolates of Eisenbergiella tayi Derived from Blood Cultures, Using Whole Genome Sequencing.</title>
        <authorList>
            <person name="Bernier A.-M."/>
            <person name="Burdz T."/>
            <person name="Wiebe D."/>
            <person name="Bernard K."/>
        </authorList>
    </citation>
    <scope>NUCLEOTIDE SEQUENCE [LARGE SCALE GENOMIC DNA]</scope>
    <source>
        <strain evidence="3 7">NML120146</strain>
    </source>
</reference>
<dbReference type="RefSeq" id="WP_069151052.1">
    <property type="nucleotide sequence ID" value="NZ_MEHB01000017.1"/>
</dbReference>
<dbReference type="EMBL" id="MEHD01000032">
    <property type="protein sequence ID" value="ODR51633.1"/>
    <property type="molecule type" value="Genomic_DNA"/>
</dbReference>
<dbReference type="InterPro" id="IPR001387">
    <property type="entry name" value="Cro/C1-type_HTH"/>
</dbReference>
<organism evidence="2 5">
    <name type="scientific">Eisenbergiella tayi</name>
    <dbReference type="NCBI Taxonomy" id="1432052"/>
    <lineage>
        <taxon>Bacteria</taxon>
        <taxon>Bacillati</taxon>
        <taxon>Bacillota</taxon>
        <taxon>Clostridia</taxon>
        <taxon>Lachnospirales</taxon>
        <taxon>Lachnospiraceae</taxon>
        <taxon>Eisenbergiella</taxon>
    </lineage>
</organism>
<evidence type="ECO:0000313" key="5">
    <source>
        <dbReference type="Proteomes" id="UP000094067"/>
    </source>
</evidence>
<dbReference type="Proteomes" id="UP000094869">
    <property type="component" value="Unassembled WGS sequence"/>
</dbReference>
<dbReference type="SUPFAM" id="SSF47413">
    <property type="entry name" value="lambda repressor-like DNA-binding domains"/>
    <property type="match status" value="1"/>
</dbReference>
<dbReference type="InterPro" id="IPR010982">
    <property type="entry name" value="Lambda_DNA-bd_dom_sf"/>
</dbReference>
<proteinExistence type="predicted"/>
<dbReference type="AlphaFoldDB" id="A0A1E3AJ39"/>
<reference evidence="4 6" key="3">
    <citation type="submission" date="2016-08" db="EMBL/GenBank/DDBJ databases">
        <authorList>
            <person name="Seilhamer J.J."/>
        </authorList>
    </citation>
    <scope>NUCLEOTIDE SEQUENCE [LARGE SCALE GENOMIC DNA]</scope>
    <source>
        <strain evidence="4 6">NML150140-1</strain>
    </source>
</reference>
<keyword evidence="7" id="KW-1185">Reference proteome</keyword>
<dbReference type="EMBL" id="MEHA01000003">
    <property type="protein sequence ID" value="ODR53908.1"/>
    <property type="molecule type" value="Genomic_DNA"/>
</dbReference>
<dbReference type="Proteomes" id="UP000094067">
    <property type="component" value="Unassembled WGS sequence"/>
</dbReference>
<sequence length="135" mass="15591">MNPSSKNNNSDNVNSKNANSKNINSLLCARMKERRTMLNLTLKQIAEALHITEATAQRYECGEIKNIPYEKIVMLAEILQCSPPYLLGWEYLKDLPPEVERILNYYNQLNEDGKKEAEKQLDNLTLIPKYTETDK</sequence>
<protein>
    <submittedName>
        <fullName evidence="2">Transcriptional repressor DicA</fullName>
    </submittedName>
</protein>
<accession>A0A1E3AJ39</accession>
<evidence type="ECO:0000313" key="3">
    <source>
        <dbReference type="EMBL" id="ODR51633.1"/>
    </source>
</evidence>
<name>A0A1E3AJ39_9FIRM</name>
<evidence type="ECO:0000313" key="7">
    <source>
        <dbReference type="Proteomes" id="UP000094869"/>
    </source>
</evidence>
<comment type="caution">
    <text evidence="2">The sequence shown here is derived from an EMBL/GenBank/DDBJ whole genome shotgun (WGS) entry which is preliminary data.</text>
</comment>